<evidence type="ECO:0000313" key="2">
    <source>
        <dbReference type="Proteomes" id="UP000054560"/>
    </source>
</evidence>
<feature type="non-terminal residue" evidence="1">
    <location>
        <position position="1"/>
    </location>
</feature>
<reference evidence="1 2" key="1">
    <citation type="submission" date="2011-02" db="EMBL/GenBank/DDBJ databases">
        <title>The Genome Sequence of Sphaeroforma arctica JP610.</title>
        <authorList>
            <consortium name="The Broad Institute Genome Sequencing Platform"/>
            <person name="Russ C."/>
            <person name="Cuomo C."/>
            <person name="Young S.K."/>
            <person name="Zeng Q."/>
            <person name="Gargeya S."/>
            <person name="Alvarado L."/>
            <person name="Berlin A."/>
            <person name="Chapman S.B."/>
            <person name="Chen Z."/>
            <person name="Freedman E."/>
            <person name="Gellesch M."/>
            <person name="Goldberg J."/>
            <person name="Griggs A."/>
            <person name="Gujja S."/>
            <person name="Heilman E."/>
            <person name="Heiman D."/>
            <person name="Howarth C."/>
            <person name="Mehta T."/>
            <person name="Neiman D."/>
            <person name="Pearson M."/>
            <person name="Roberts A."/>
            <person name="Saif S."/>
            <person name="Shea T."/>
            <person name="Shenoy N."/>
            <person name="Sisk P."/>
            <person name="Stolte C."/>
            <person name="Sykes S."/>
            <person name="White J."/>
            <person name="Yandava C."/>
            <person name="Burger G."/>
            <person name="Gray M.W."/>
            <person name="Holland P.W.H."/>
            <person name="King N."/>
            <person name="Lang F.B.F."/>
            <person name="Roger A.J."/>
            <person name="Ruiz-Trillo I."/>
            <person name="Haas B."/>
            <person name="Nusbaum C."/>
            <person name="Birren B."/>
        </authorList>
    </citation>
    <scope>NUCLEOTIDE SEQUENCE [LARGE SCALE GENOMIC DNA]</scope>
    <source>
        <strain evidence="1 2">JP610</strain>
    </source>
</reference>
<evidence type="ECO:0000313" key="1">
    <source>
        <dbReference type="EMBL" id="KNC74964.1"/>
    </source>
</evidence>
<dbReference type="EMBL" id="KQ243950">
    <property type="protein sequence ID" value="KNC74964.1"/>
    <property type="molecule type" value="Genomic_DNA"/>
</dbReference>
<sequence>QVIPERVYSQLKLPAKRGLRKYIEKDSTQNKAAALNTYLDTLLRYPITRDHILTRRFLEAYEKQEEDDFIEQAVNLGKSLPTYHMSKLYTEYLHPRPLARPTSCKGMDNKGYGNTLAAAVAAATNPRIRNLRLEARVDLLDKKVNEPTKDSEGAGRKPGGRL</sequence>
<gene>
    <name evidence="1" type="ORF">SARC_12501</name>
</gene>
<protein>
    <recommendedName>
        <fullName evidence="3">PX domain-containing protein</fullName>
    </recommendedName>
</protein>
<evidence type="ECO:0008006" key="3">
    <source>
        <dbReference type="Google" id="ProtNLM"/>
    </source>
</evidence>
<dbReference type="AlphaFoldDB" id="A0A0L0FDX3"/>
<name>A0A0L0FDX3_9EUKA</name>
<dbReference type="SUPFAM" id="SSF64268">
    <property type="entry name" value="PX domain"/>
    <property type="match status" value="1"/>
</dbReference>
<accession>A0A0L0FDX3</accession>
<dbReference type="GeneID" id="25913005"/>
<dbReference type="GO" id="GO:0035091">
    <property type="term" value="F:phosphatidylinositol binding"/>
    <property type="evidence" value="ECO:0007669"/>
    <property type="project" value="InterPro"/>
</dbReference>
<dbReference type="RefSeq" id="XP_014148866.1">
    <property type="nucleotide sequence ID" value="XM_014293391.1"/>
</dbReference>
<dbReference type="Proteomes" id="UP000054560">
    <property type="component" value="Unassembled WGS sequence"/>
</dbReference>
<proteinExistence type="predicted"/>
<keyword evidence="2" id="KW-1185">Reference proteome</keyword>
<organism evidence="1 2">
    <name type="scientific">Sphaeroforma arctica JP610</name>
    <dbReference type="NCBI Taxonomy" id="667725"/>
    <lineage>
        <taxon>Eukaryota</taxon>
        <taxon>Ichthyosporea</taxon>
        <taxon>Ichthyophonida</taxon>
        <taxon>Sphaeroforma</taxon>
    </lineage>
</organism>
<dbReference type="InterPro" id="IPR036871">
    <property type="entry name" value="PX_dom_sf"/>
</dbReference>